<dbReference type="AlphaFoldDB" id="A0A6A5ULK7"/>
<organism evidence="1 2">
    <name type="scientific">Byssothecium circinans</name>
    <dbReference type="NCBI Taxonomy" id="147558"/>
    <lineage>
        <taxon>Eukaryota</taxon>
        <taxon>Fungi</taxon>
        <taxon>Dikarya</taxon>
        <taxon>Ascomycota</taxon>
        <taxon>Pezizomycotina</taxon>
        <taxon>Dothideomycetes</taxon>
        <taxon>Pleosporomycetidae</taxon>
        <taxon>Pleosporales</taxon>
        <taxon>Massarineae</taxon>
        <taxon>Massarinaceae</taxon>
        <taxon>Byssothecium</taxon>
    </lineage>
</organism>
<dbReference type="EMBL" id="ML976977">
    <property type="protein sequence ID" value="KAF1963806.1"/>
    <property type="molecule type" value="Genomic_DNA"/>
</dbReference>
<reference evidence="1" key="1">
    <citation type="journal article" date="2020" name="Stud. Mycol.">
        <title>101 Dothideomycetes genomes: a test case for predicting lifestyles and emergence of pathogens.</title>
        <authorList>
            <person name="Haridas S."/>
            <person name="Albert R."/>
            <person name="Binder M."/>
            <person name="Bloem J."/>
            <person name="Labutti K."/>
            <person name="Salamov A."/>
            <person name="Andreopoulos B."/>
            <person name="Baker S."/>
            <person name="Barry K."/>
            <person name="Bills G."/>
            <person name="Bluhm B."/>
            <person name="Cannon C."/>
            <person name="Castanera R."/>
            <person name="Culley D."/>
            <person name="Daum C."/>
            <person name="Ezra D."/>
            <person name="Gonzalez J."/>
            <person name="Henrissat B."/>
            <person name="Kuo A."/>
            <person name="Liang C."/>
            <person name="Lipzen A."/>
            <person name="Lutzoni F."/>
            <person name="Magnuson J."/>
            <person name="Mondo S."/>
            <person name="Nolan M."/>
            <person name="Ohm R."/>
            <person name="Pangilinan J."/>
            <person name="Park H.-J."/>
            <person name="Ramirez L."/>
            <person name="Alfaro M."/>
            <person name="Sun H."/>
            <person name="Tritt A."/>
            <person name="Yoshinaga Y."/>
            <person name="Zwiers L.-H."/>
            <person name="Turgeon B."/>
            <person name="Goodwin S."/>
            <person name="Spatafora J."/>
            <person name="Crous P."/>
            <person name="Grigoriev I."/>
        </authorList>
    </citation>
    <scope>NUCLEOTIDE SEQUENCE</scope>
    <source>
        <strain evidence="1">CBS 675.92</strain>
    </source>
</reference>
<keyword evidence="2" id="KW-1185">Reference proteome</keyword>
<evidence type="ECO:0000313" key="1">
    <source>
        <dbReference type="EMBL" id="KAF1963806.1"/>
    </source>
</evidence>
<dbReference type="Proteomes" id="UP000800035">
    <property type="component" value="Unassembled WGS sequence"/>
</dbReference>
<sequence>MAQSWQCSSQPLSHQLRPEPLTSESACFASRYMISKRYVATNSSRLSFIWKPSLFRGNETVGISILRTGEQYFDSPTFTTQNSIVYIGVASKKRLCCCYFSTGRGSGEAVSQRHLLACRPATYVYLAASVLLRHLLWFTPPSTGAYIKITIRPRYISSLSGSSQGGR</sequence>
<accession>A0A6A5ULK7</accession>
<name>A0A6A5ULK7_9PLEO</name>
<proteinExistence type="predicted"/>
<gene>
    <name evidence="1" type="ORF">CC80DRAFT_13480</name>
</gene>
<evidence type="ECO:0000313" key="2">
    <source>
        <dbReference type="Proteomes" id="UP000800035"/>
    </source>
</evidence>
<protein>
    <submittedName>
        <fullName evidence="1">Uncharacterized protein</fullName>
    </submittedName>
</protein>